<dbReference type="Pfam" id="PF01244">
    <property type="entry name" value="Peptidase_M19"/>
    <property type="match status" value="1"/>
</dbReference>
<comment type="caution">
    <text evidence="1">The sequence shown here is derived from an EMBL/GenBank/DDBJ whole genome shotgun (WGS) entry which is preliminary data.</text>
</comment>
<evidence type="ECO:0000313" key="6">
    <source>
        <dbReference type="EMBL" id="RGW55030.1"/>
    </source>
</evidence>
<sequence>MIFDGHGDVWTDVTCRAVDHGERDIFRKHHLHKFQEGGVTGGIFVIWIDPPYDSDPVKRSKQIVKSIKQEMEDSADILNFVKKYDDFEKGTKEGKLNIVTGMEGLSQIGEDIDMINYFYDEVGVRHAMLTWNELNALATGWPVDVTRGLTEAGKKAVKRIQDLGMVMDVSHLNDKCFWGVIDLAQGPIIASHSNARSVCPAMRNLTDDMLKAIAKTGGLVGMNSMREFISEKHDEQNVEHLADHVEYIADLIGIDHIGLGFDFDDYLGGEALKTFSDHVDSPSGDGISNEAEAKNILAVLKKRGYSQEDLDKIGYKNFYRVFKEVWK</sequence>
<dbReference type="EMBL" id="QRWH01000001">
    <property type="protein sequence ID" value="RGT12091.1"/>
    <property type="molecule type" value="Genomic_DNA"/>
</dbReference>
<evidence type="ECO:0000313" key="4">
    <source>
        <dbReference type="EMBL" id="RGS68579.1"/>
    </source>
</evidence>
<evidence type="ECO:0000313" key="10">
    <source>
        <dbReference type="EMBL" id="RHC07404.1"/>
    </source>
</evidence>
<evidence type="ECO:0000313" key="14">
    <source>
        <dbReference type="Proteomes" id="UP000260664"/>
    </source>
</evidence>
<evidence type="ECO:0000313" key="11">
    <source>
        <dbReference type="EMBL" id="RHK64348.1"/>
    </source>
</evidence>
<evidence type="ECO:0000313" key="21">
    <source>
        <dbReference type="Proteomes" id="UP000284742"/>
    </source>
</evidence>
<dbReference type="EMBL" id="QSAJ01000005">
    <property type="protein sequence ID" value="RGW55030.1"/>
    <property type="molecule type" value="Genomic_DNA"/>
</dbReference>
<dbReference type="Proteomes" id="UP000283325">
    <property type="component" value="Unassembled WGS sequence"/>
</dbReference>
<evidence type="ECO:0000313" key="8">
    <source>
        <dbReference type="EMBL" id="RHA72715.1"/>
    </source>
</evidence>
<dbReference type="AlphaFoldDB" id="A0A3E4F5L9"/>
<dbReference type="Proteomes" id="UP000283630">
    <property type="component" value="Unassembled WGS sequence"/>
</dbReference>
<gene>
    <name evidence="11" type="ORF">DW054_06000</name>
    <name evidence="10" type="ORF">DW860_09150</name>
    <name evidence="9" type="ORF">DW885_11985</name>
    <name evidence="8" type="ORF">DW924_01355</name>
    <name evidence="7" type="ORF">DW957_09650</name>
    <name evidence="6" type="ORF">DWV67_02975</name>
    <name evidence="5" type="ORF">DWX53_00595</name>
    <name evidence="4" type="ORF">DWX78_12490</name>
    <name evidence="3" type="ORF">DWY33_00095</name>
    <name evidence="13" type="ORF">DWZ24_08760</name>
    <name evidence="12" type="ORF">DWZ98_13570</name>
    <name evidence="2" type="ORF">DXB36_00310</name>
    <name evidence="1" type="ORF">DXD84_08310</name>
</gene>
<evidence type="ECO:0000313" key="16">
    <source>
        <dbReference type="Proteomes" id="UP000266376"/>
    </source>
</evidence>
<evidence type="ECO:0000313" key="1">
    <source>
        <dbReference type="EMBL" id="RGI84174.1"/>
    </source>
</evidence>
<dbReference type="InterPro" id="IPR008257">
    <property type="entry name" value="Pept_M19"/>
</dbReference>
<dbReference type="RefSeq" id="WP_005334417.1">
    <property type="nucleotide sequence ID" value="NZ_AP031430.1"/>
</dbReference>
<dbReference type="Proteomes" id="UP000284962">
    <property type="component" value="Unassembled WGS sequence"/>
</dbReference>
<dbReference type="EMBL" id="QSVB01000001">
    <property type="protein sequence ID" value="RGN93717.1"/>
    <property type="molecule type" value="Genomic_DNA"/>
</dbReference>
<name>A0A3E4F5L9_9FIRM</name>
<dbReference type="Proteomes" id="UP000285652">
    <property type="component" value="Unassembled WGS sequence"/>
</dbReference>
<dbReference type="PANTHER" id="PTHR10443">
    <property type="entry name" value="MICROSOMAL DIPEPTIDASE"/>
    <property type="match status" value="1"/>
</dbReference>
<evidence type="ECO:0000313" key="5">
    <source>
        <dbReference type="EMBL" id="RGT12091.1"/>
    </source>
</evidence>
<dbReference type="Proteomes" id="UP000284883">
    <property type="component" value="Unassembled WGS sequence"/>
</dbReference>
<evidence type="ECO:0000313" key="19">
    <source>
        <dbReference type="Proteomes" id="UP000283652"/>
    </source>
</evidence>
<evidence type="ECO:0000313" key="2">
    <source>
        <dbReference type="EMBL" id="RGN93717.1"/>
    </source>
</evidence>
<evidence type="ECO:0000313" key="25">
    <source>
        <dbReference type="Proteomes" id="UP000285652"/>
    </source>
</evidence>
<dbReference type="Proteomes" id="UP000285981">
    <property type="component" value="Unassembled WGS sequence"/>
</dbReference>
<evidence type="ECO:0000313" key="26">
    <source>
        <dbReference type="Proteomes" id="UP000285981"/>
    </source>
</evidence>
<dbReference type="EMBL" id="QRPD01000014">
    <property type="protein sequence ID" value="RHL85472.1"/>
    <property type="molecule type" value="Genomic_DNA"/>
</dbReference>
<dbReference type="Proteomes" id="UP000284152">
    <property type="component" value="Unassembled WGS sequence"/>
</dbReference>
<dbReference type="EMBL" id="QSFS01000001">
    <property type="protein sequence ID" value="RHA72715.1"/>
    <property type="molecule type" value="Genomic_DNA"/>
</dbReference>
<evidence type="ECO:0000313" key="20">
    <source>
        <dbReference type="Proteomes" id="UP000284152"/>
    </source>
</evidence>
<dbReference type="Proteomes" id="UP000284742">
    <property type="component" value="Unassembled WGS sequence"/>
</dbReference>
<proteinExistence type="predicted"/>
<dbReference type="EMBL" id="QSOI01000008">
    <property type="protein sequence ID" value="RGI84174.1"/>
    <property type="molecule type" value="Genomic_DNA"/>
</dbReference>
<evidence type="ECO:0000313" key="13">
    <source>
        <dbReference type="EMBL" id="RHN16051.1"/>
    </source>
</evidence>
<dbReference type="GO" id="GO:0070573">
    <property type="term" value="F:metallodipeptidase activity"/>
    <property type="evidence" value="ECO:0007669"/>
    <property type="project" value="InterPro"/>
</dbReference>
<evidence type="ECO:0000313" key="24">
    <source>
        <dbReference type="Proteomes" id="UP000285642"/>
    </source>
</evidence>
<dbReference type="Proteomes" id="UP000266376">
    <property type="component" value="Unassembled WGS sequence"/>
</dbReference>
<evidence type="ECO:0000313" key="22">
    <source>
        <dbReference type="Proteomes" id="UP000284883"/>
    </source>
</evidence>
<evidence type="ECO:0000313" key="23">
    <source>
        <dbReference type="Proteomes" id="UP000284962"/>
    </source>
</evidence>
<evidence type="ECO:0000313" key="15">
    <source>
        <dbReference type="Proteomes" id="UP000260841"/>
    </source>
</evidence>
<dbReference type="PROSITE" id="PS51365">
    <property type="entry name" value="RENAL_DIPEPTIDASE_2"/>
    <property type="match status" value="1"/>
</dbReference>
<evidence type="ECO:0000313" key="12">
    <source>
        <dbReference type="EMBL" id="RHL85472.1"/>
    </source>
</evidence>
<dbReference type="PANTHER" id="PTHR10443:SF12">
    <property type="entry name" value="DIPEPTIDASE"/>
    <property type="match status" value="1"/>
</dbReference>
<dbReference type="Proteomes" id="UP000283652">
    <property type="component" value="Unassembled WGS sequence"/>
</dbReference>
<dbReference type="GeneID" id="92865039"/>
<dbReference type="Proteomes" id="UP000260841">
    <property type="component" value="Unassembled WGS sequence"/>
</dbReference>
<evidence type="ECO:0000313" key="7">
    <source>
        <dbReference type="EMBL" id="RGZ99311.1"/>
    </source>
</evidence>
<dbReference type="GO" id="GO:0006508">
    <property type="term" value="P:proteolysis"/>
    <property type="evidence" value="ECO:0007669"/>
    <property type="project" value="InterPro"/>
</dbReference>
<accession>A0A3E4F5L9</accession>
<dbReference type="SUPFAM" id="SSF51556">
    <property type="entry name" value="Metallo-dependent hydrolases"/>
    <property type="match status" value="1"/>
</dbReference>
<dbReference type="EMBL" id="QRUK01000001">
    <property type="protein sequence ID" value="RGR61490.1"/>
    <property type="molecule type" value="Genomic_DNA"/>
</dbReference>
<evidence type="ECO:0000313" key="9">
    <source>
        <dbReference type="EMBL" id="RHB37481.1"/>
    </source>
</evidence>
<dbReference type="InterPro" id="IPR032466">
    <property type="entry name" value="Metal_Hydrolase"/>
</dbReference>
<dbReference type="EMBL" id="QSGQ01000008">
    <property type="protein sequence ID" value="RHB37481.1"/>
    <property type="molecule type" value="Genomic_DNA"/>
</dbReference>
<protein>
    <submittedName>
        <fullName evidence="1">Membrane dipeptidase</fullName>
    </submittedName>
</protein>
<dbReference type="EMBL" id="QSEW01000010">
    <property type="protein sequence ID" value="RGZ99311.1"/>
    <property type="molecule type" value="Genomic_DNA"/>
</dbReference>
<dbReference type="EMBL" id="QRVU01000074">
    <property type="protein sequence ID" value="RGS68579.1"/>
    <property type="molecule type" value="Genomic_DNA"/>
</dbReference>
<dbReference type="Gene3D" id="3.20.20.140">
    <property type="entry name" value="Metal-dependent hydrolases"/>
    <property type="match status" value="1"/>
</dbReference>
<dbReference type="EMBL" id="QSHK01000005">
    <property type="protein sequence ID" value="RHC07404.1"/>
    <property type="molecule type" value="Genomic_DNA"/>
</dbReference>
<reference evidence="14 15" key="1">
    <citation type="submission" date="2018-08" db="EMBL/GenBank/DDBJ databases">
        <title>A genome reference for cultivated species of the human gut microbiota.</title>
        <authorList>
            <person name="Zou Y."/>
            <person name="Xue W."/>
            <person name="Luo G."/>
        </authorList>
    </citation>
    <scope>NUCLEOTIDE SEQUENCE [LARGE SCALE GENOMIC DNA]</scope>
    <source>
        <strain evidence="6 16">AF12-11</strain>
        <strain evidence="5 18">AF19-4AC</strain>
        <strain evidence="4 26">AF21-25</strain>
        <strain evidence="3 19">AF25-11</strain>
        <strain evidence="13 25">AF31-13BH</strain>
        <strain evidence="12 17">AF36-1BH</strain>
        <strain evidence="11 20">AF42-21</strain>
        <strain evidence="10 21">AM37-5</strain>
        <strain evidence="9 22">AM40-15AC</strain>
        <strain evidence="8 24">AM42-8</strain>
        <strain evidence="7 23">AM46-16</strain>
        <strain evidence="2 15">OM03-2</strain>
        <strain evidence="1 14">TM09-19AC</strain>
    </source>
</reference>
<dbReference type="Proteomes" id="UP000285642">
    <property type="component" value="Unassembled WGS sequence"/>
</dbReference>
<organism evidence="1 14">
    <name type="scientific">Dorea formicigenerans</name>
    <dbReference type="NCBI Taxonomy" id="39486"/>
    <lineage>
        <taxon>Bacteria</taxon>
        <taxon>Bacillati</taxon>
        <taxon>Bacillota</taxon>
        <taxon>Clostridia</taxon>
        <taxon>Lachnospirales</taxon>
        <taxon>Lachnospiraceae</taxon>
        <taxon>Dorea</taxon>
    </lineage>
</organism>
<evidence type="ECO:0000313" key="18">
    <source>
        <dbReference type="Proteomes" id="UP000283630"/>
    </source>
</evidence>
<dbReference type="Proteomes" id="UP000260664">
    <property type="component" value="Unassembled WGS sequence"/>
</dbReference>
<dbReference type="EMBL" id="QRQQ01000006">
    <property type="protein sequence ID" value="RHN16051.1"/>
    <property type="molecule type" value="Genomic_DNA"/>
</dbReference>
<evidence type="ECO:0000313" key="3">
    <source>
        <dbReference type="EMBL" id="RGR61490.1"/>
    </source>
</evidence>
<dbReference type="EMBL" id="QRNS01000007">
    <property type="protein sequence ID" value="RHK64348.1"/>
    <property type="molecule type" value="Genomic_DNA"/>
</dbReference>
<evidence type="ECO:0000313" key="17">
    <source>
        <dbReference type="Proteomes" id="UP000283325"/>
    </source>
</evidence>